<gene>
    <name evidence="13" type="ORF">OSB1V03_LOCUS933</name>
</gene>
<dbReference type="GO" id="GO:0006004">
    <property type="term" value="P:fucose metabolic process"/>
    <property type="evidence" value="ECO:0007669"/>
    <property type="project" value="InterPro"/>
</dbReference>
<dbReference type="InterPro" id="IPR031919">
    <property type="entry name" value="Fucosidase_C"/>
</dbReference>
<dbReference type="InterPro" id="IPR000933">
    <property type="entry name" value="Glyco_hydro_29"/>
</dbReference>
<dbReference type="OrthoDB" id="6039950at2759"/>
<dbReference type="SMART" id="SM00812">
    <property type="entry name" value="Alpha_L_fucos"/>
    <property type="match status" value="1"/>
</dbReference>
<dbReference type="InterPro" id="IPR057739">
    <property type="entry name" value="Glyco_hydro_29_N"/>
</dbReference>
<evidence type="ECO:0000256" key="6">
    <source>
        <dbReference type="ARBA" id="ARBA00023180"/>
    </source>
</evidence>
<dbReference type="GO" id="GO:0005764">
    <property type="term" value="C:lysosome"/>
    <property type="evidence" value="ECO:0007669"/>
    <property type="project" value="TreeGrafter"/>
</dbReference>
<evidence type="ECO:0000256" key="8">
    <source>
        <dbReference type="ARBA" id="ARBA00074133"/>
    </source>
</evidence>
<dbReference type="GO" id="GO:0016139">
    <property type="term" value="P:glycoside catabolic process"/>
    <property type="evidence" value="ECO:0007669"/>
    <property type="project" value="TreeGrafter"/>
</dbReference>
<keyword evidence="4" id="KW-0732">Signal</keyword>
<comment type="function">
    <text evidence="1">Alpha-L-fucosidase is responsible for hydrolyzing the alpha-1,6-linked fucose joined to the reducing-end N-acetylglucosamine of the carbohydrate moieties of glycoproteins.</text>
</comment>
<evidence type="ECO:0000256" key="2">
    <source>
        <dbReference type="ARBA" id="ARBA00007951"/>
    </source>
</evidence>
<dbReference type="Proteomes" id="UP000759131">
    <property type="component" value="Unassembled WGS sequence"/>
</dbReference>
<proteinExistence type="inferred from homology"/>
<evidence type="ECO:0000256" key="10">
    <source>
        <dbReference type="PIRNR" id="PIRNR001092"/>
    </source>
</evidence>
<feature type="domain" description="Glycoside hydrolase family 29 N-terminal" evidence="11">
    <location>
        <begin position="22"/>
        <end position="353"/>
    </location>
</feature>
<evidence type="ECO:0000313" key="14">
    <source>
        <dbReference type="Proteomes" id="UP000759131"/>
    </source>
</evidence>
<organism evidence="13">
    <name type="scientific">Medioppia subpectinata</name>
    <dbReference type="NCBI Taxonomy" id="1979941"/>
    <lineage>
        <taxon>Eukaryota</taxon>
        <taxon>Metazoa</taxon>
        <taxon>Ecdysozoa</taxon>
        <taxon>Arthropoda</taxon>
        <taxon>Chelicerata</taxon>
        <taxon>Arachnida</taxon>
        <taxon>Acari</taxon>
        <taxon>Acariformes</taxon>
        <taxon>Sarcoptiformes</taxon>
        <taxon>Oribatida</taxon>
        <taxon>Brachypylina</taxon>
        <taxon>Oppioidea</taxon>
        <taxon>Oppiidae</taxon>
        <taxon>Medioppia</taxon>
    </lineage>
</organism>
<feature type="domain" description="Alpha-L-fucosidase C-terminal" evidence="12">
    <location>
        <begin position="364"/>
        <end position="453"/>
    </location>
</feature>
<evidence type="ECO:0000256" key="7">
    <source>
        <dbReference type="ARBA" id="ARBA00023295"/>
    </source>
</evidence>
<dbReference type="Gene3D" id="2.60.40.1180">
    <property type="entry name" value="Golgi alpha-mannosidase II"/>
    <property type="match status" value="1"/>
</dbReference>
<dbReference type="Pfam" id="PF16757">
    <property type="entry name" value="Fucosidase_C"/>
    <property type="match status" value="1"/>
</dbReference>
<evidence type="ECO:0000313" key="13">
    <source>
        <dbReference type="EMBL" id="CAD7620447.1"/>
    </source>
</evidence>
<dbReference type="PANTHER" id="PTHR10030:SF37">
    <property type="entry name" value="ALPHA-L-FUCOSIDASE-RELATED"/>
    <property type="match status" value="1"/>
</dbReference>
<accession>A0A7R9KCD6</accession>
<reference evidence="13" key="1">
    <citation type="submission" date="2020-11" db="EMBL/GenBank/DDBJ databases">
        <authorList>
            <person name="Tran Van P."/>
        </authorList>
    </citation>
    <scope>NUCLEOTIDE SEQUENCE</scope>
</reference>
<comment type="similarity">
    <text evidence="2 10">Belongs to the glycosyl hydrolase 29 family.</text>
</comment>
<dbReference type="FunFam" id="3.20.20.80:FF:000027">
    <property type="entry name" value="Alpha-L-fucosidase"/>
    <property type="match status" value="1"/>
</dbReference>
<keyword evidence="14" id="KW-1185">Reference proteome</keyword>
<evidence type="ECO:0000256" key="5">
    <source>
        <dbReference type="ARBA" id="ARBA00022801"/>
    </source>
</evidence>
<dbReference type="PANTHER" id="PTHR10030">
    <property type="entry name" value="ALPHA-L-FUCOSIDASE"/>
    <property type="match status" value="1"/>
</dbReference>
<evidence type="ECO:0000256" key="3">
    <source>
        <dbReference type="ARBA" id="ARBA00012662"/>
    </source>
</evidence>
<dbReference type="PRINTS" id="PR00741">
    <property type="entry name" value="GLHYDRLASE29"/>
</dbReference>
<evidence type="ECO:0000256" key="1">
    <source>
        <dbReference type="ARBA" id="ARBA00004071"/>
    </source>
</evidence>
<sequence>MYISAQTALLGLICVCIAGAVRYEPNWKSIDSRPLPEWFDNDKVGIFLHWGVFSVISYKNAWFWHDWKISKDPQMIAFMNKNYRPDFTYADFAHKFTAEFYEPDRWAEIFKASGARYVVLTSKHHEGFTLWPSKVSWNWNAMDVGPNRDLVGDLAKAVRKADLRFGLYHSLYEWFNPLYLEDQANKWTTNRFVTQKVRPGLEEIVNAYKPDVIWSDGDWEAPDTYWNSTDFLAWLYNDSPVKDTVVTNDRWGQGLQQKHGGYYSGPDRNLPDVLQKHKYENAMTLDKNAWTFRREVQLSDFITPHDLIATLVQTVSCNGNILVNVGPTHDGRIAPIFEQRLREMGSWLGVNGEAIYGSKPWTHQNDTITPHIWFTKNGKSDKTVYASVLDWPESTGHVVLGAVKYSTVSSVQLLGLKDPALKFTEGKDGATNVQFPPGVSPESAIRFAYVLKIVLK</sequence>
<dbReference type="InterPro" id="IPR017853">
    <property type="entry name" value="GH"/>
</dbReference>
<dbReference type="SUPFAM" id="SSF51445">
    <property type="entry name" value="(Trans)glycosidases"/>
    <property type="match status" value="1"/>
</dbReference>
<keyword evidence="6" id="KW-0325">Glycoprotein</keyword>
<evidence type="ECO:0000259" key="12">
    <source>
        <dbReference type="Pfam" id="PF16757"/>
    </source>
</evidence>
<dbReference type="Gene3D" id="3.20.20.80">
    <property type="entry name" value="Glycosidases"/>
    <property type="match status" value="1"/>
</dbReference>
<keyword evidence="7 10" id="KW-0326">Glycosidase</keyword>
<dbReference type="EMBL" id="OC854812">
    <property type="protein sequence ID" value="CAD7620447.1"/>
    <property type="molecule type" value="Genomic_DNA"/>
</dbReference>
<dbReference type="EMBL" id="CAJPIZ010000237">
    <property type="protein sequence ID" value="CAG2100877.1"/>
    <property type="molecule type" value="Genomic_DNA"/>
</dbReference>
<name>A0A7R9KCD6_9ACAR</name>
<evidence type="ECO:0000259" key="11">
    <source>
        <dbReference type="Pfam" id="PF01120"/>
    </source>
</evidence>
<dbReference type="EC" id="3.2.1.51" evidence="3"/>
<dbReference type="InterPro" id="IPR016286">
    <property type="entry name" value="FUC_metazoa-typ"/>
</dbReference>
<dbReference type="Pfam" id="PF01120">
    <property type="entry name" value="Alpha_L_fucos"/>
    <property type="match status" value="1"/>
</dbReference>
<evidence type="ECO:0000256" key="4">
    <source>
        <dbReference type="ARBA" id="ARBA00022729"/>
    </source>
</evidence>
<protein>
    <recommendedName>
        <fullName evidence="8">Putative alpha-L-fucosidase</fullName>
        <ecNumber evidence="3">3.2.1.51</ecNumber>
    </recommendedName>
    <alternativeName>
        <fullName evidence="9">Alpha-L-fucoside fucohydrolase</fullName>
    </alternativeName>
</protein>
<keyword evidence="5 10" id="KW-0378">Hydrolase</keyword>
<dbReference type="AlphaFoldDB" id="A0A7R9KCD6"/>
<evidence type="ECO:0000256" key="9">
    <source>
        <dbReference type="ARBA" id="ARBA00081661"/>
    </source>
</evidence>
<dbReference type="InterPro" id="IPR013780">
    <property type="entry name" value="Glyco_hydro_b"/>
</dbReference>
<dbReference type="PIRSF" id="PIRSF001092">
    <property type="entry name" value="Alpha-L-fucosidase"/>
    <property type="match status" value="1"/>
</dbReference>
<dbReference type="GO" id="GO:0004560">
    <property type="term" value="F:alpha-L-fucosidase activity"/>
    <property type="evidence" value="ECO:0007669"/>
    <property type="project" value="UniProtKB-EC"/>
</dbReference>